<protein>
    <recommendedName>
        <fullName evidence="4">F-box domain-containing protein</fullName>
    </recommendedName>
</protein>
<evidence type="ECO:0000313" key="2">
    <source>
        <dbReference type="EMBL" id="KJZ73580.1"/>
    </source>
</evidence>
<feature type="region of interest" description="Disordered" evidence="1">
    <location>
        <begin position="319"/>
        <end position="338"/>
    </location>
</feature>
<sequence length="639" mass="69766">MHVGHPGAMPDRMLYMIPEHPNAIFYPSKGRSPPPRPSTAGSPAPSYYPIYSELQPPALDRDNTVDAMPMSLKRPKKISRSSTSLQPANRSSETFGLKATSSPGASMASHHAHDSMGWRPSQPLPERNSSIKAMQRRTRQDASFASLPGEVLEVILEQLKELHLGGESDSCATCWMRDLCSLSLCSSQCFRAARRSLYEDIRLDGPDSASRRRKPFKSTQGSRMVLLRRTLRANPDLAGLVKSLKVPQPGIFLGPSGSKSSSLDQYVESVAALVLSCPKLERLSGPILSQDSPLQALLQALSTRTNLRDMNWLIEAPDVPAQPTTKGEQKAAARAQPHQDRAFAQQHRNWKHLSTLSIHCMPGSSLAPDSLATALSVLPALQHLHLSGLPASTFNDATLLSLPKVRTLTLSNIPGISSSGISSFATRPNSMTLEKLHLRHTPLTSLPAVARILSNLKSLVTFSLVQSFPPLMPETDTFVLCMMPYLASSSVAKLHWSITSNEHKANAADGILAKSIQAGGFPSLRTLRAPNDPEGLFQALCRPVERADLPGDRHRSMAMAWGSSDSAPTSPVRHLVKSPTASSLPSIRLRRQLELAARRRHGQEGQGPMVAYEARPLDEGQPRLRPSHRCGFELRLLLE</sequence>
<evidence type="ECO:0008006" key="4">
    <source>
        <dbReference type="Google" id="ProtNLM"/>
    </source>
</evidence>
<dbReference type="OrthoDB" id="3210378at2759"/>
<evidence type="ECO:0000256" key="1">
    <source>
        <dbReference type="SAM" id="MobiDB-lite"/>
    </source>
</evidence>
<dbReference type="Proteomes" id="UP000054481">
    <property type="component" value="Unassembled WGS sequence"/>
</dbReference>
<organism evidence="2 3">
    <name type="scientific">Hirsutella minnesotensis 3608</name>
    <dbReference type="NCBI Taxonomy" id="1043627"/>
    <lineage>
        <taxon>Eukaryota</taxon>
        <taxon>Fungi</taxon>
        <taxon>Dikarya</taxon>
        <taxon>Ascomycota</taxon>
        <taxon>Pezizomycotina</taxon>
        <taxon>Sordariomycetes</taxon>
        <taxon>Hypocreomycetidae</taxon>
        <taxon>Hypocreales</taxon>
        <taxon>Ophiocordycipitaceae</taxon>
        <taxon>Hirsutella</taxon>
    </lineage>
</organism>
<dbReference type="Gene3D" id="3.80.10.10">
    <property type="entry name" value="Ribonuclease Inhibitor"/>
    <property type="match status" value="1"/>
</dbReference>
<accession>A0A0F7ZND9</accession>
<feature type="region of interest" description="Disordered" evidence="1">
    <location>
        <begin position="26"/>
        <end position="126"/>
    </location>
</feature>
<dbReference type="SUPFAM" id="SSF52047">
    <property type="entry name" value="RNI-like"/>
    <property type="match status" value="1"/>
</dbReference>
<feature type="compositionally biased region" description="Polar residues" evidence="1">
    <location>
        <begin position="80"/>
        <end position="104"/>
    </location>
</feature>
<feature type="region of interest" description="Disordered" evidence="1">
    <location>
        <begin position="561"/>
        <end position="581"/>
    </location>
</feature>
<feature type="compositionally biased region" description="Basic and acidic residues" evidence="1">
    <location>
        <begin position="327"/>
        <end position="338"/>
    </location>
</feature>
<dbReference type="InterPro" id="IPR032675">
    <property type="entry name" value="LRR_dom_sf"/>
</dbReference>
<evidence type="ECO:0000313" key="3">
    <source>
        <dbReference type="Proteomes" id="UP000054481"/>
    </source>
</evidence>
<name>A0A0F7ZND9_9HYPO</name>
<proteinExistence type="predicted"/>
<reference evidence="2 3" key="1">
    <citation type="journal article" date="2014" name="Genome Biol. Evol.">
        <title>Comparative genomics and transcriptomics analyses reveal divergent lifestyle features of nematode endoparasitic fungus Hirsutella minnesotensis.</title>
        <authorList>
            <person name="Lai Y."/>
            <person name="Liu K."/>
            <person name="Zhang X."/>
            <person name="Zhang X."/>
            <person name="Li K."/>
            <person name="Wang N."/>
            <person name="Shu C."/>
            <person name="Wu Y."/>
            <person name="Wang C."/>
            <person name="Bushley K.E."/>
            <person name="Xiang M."/>
            <person name="Liu X."/>
        </authorList>
    </citation>
    <scope>NUCLEOTIDE SEQUENCE [LARGE SCALE GENOMIC DNA]</scope>
    <source>
        <strain evidence="2 3">3608</strain>
    </source>
</reference>
<gene>
    <name evidence="2" type="ORF">HIM_07136</name>
</gene>
<keyword evidence="3" id="KW-1185">Reference proteome</keyword>
<dbReference type="EMBL" id="KQ030534">
    <property type="protein sequence ID" value="KJZ73580.1"/>
    <property type="molecule type" value="Genomic_DNA"/>
</dbReference>
<feature type="region of interest" description="Disordered" evidence="1">
    <location>
        <begin position="598"/>
        <end position="624"/>
    </location>
</feature>
<dbReference type="AlphaFoldDB" id="A0A0F7ZND9"/>